<sequence length="221" mass="23764">MCDYFLYRISFHYVRSGRHLTRPTTAMAVPRLPTAANNGTAEFCSIRSGEAVAVFLGLAARPLLRLPVEVNNGTPELCSPSFGEAVAVSLDLAPRPLPRRPVVINASKADKGRAKVSTGICAIGSKLFVVTMCSDPFLRSCPLPLVKTAAALNLAAVLRALLFPFSTSKDDCLAFPRDARVRLATCSSSTSDVANVDKNDNWGDKDVSIADITSGFFQREN</sequence>
<dbReference type="VEuPathDB" id="VectorBase:GPAI026889"/>
<dbReference type="Proteomes" id="UP000092445">
    <property type="component" value="Unassembled WGS sequence"/>
</dbReference>
<name>A0A1A9ZW47_GLOPL</name>
<reference evidence="1" key="2">
    <citation type="submission" date="2020-05" db="UniProtKB">
        <authorList>
            <consortium name="EnsemblMetazoa"/>
        </authorList>
    </citation>
    <scope>IDENTIFICATION</scope>
    <source>
        <strain evidence="1">IAEA</strain>
    </source>
</reference>
<proteinExistence type="predicted"/>
<organism evidence="1 2">
    <name type="scientific">Glossina pallidipes</name>
    <name type="common">Tsetse fly</name>
    <dbReference type="NCBI Taxonomy" id="7398"/>
    <lineage>
        <taxon>Eukaryota</taxon>
        <taxon>Metazoa</taxon>
        <taxon>Ecdysozoa</taxon>
        <taxon>Arthropoda</taxon>
        <taxon>Hexapoda</taxon>
        <taxon>Insecta</taxon>
        <taxon>Pterygota</taxon>
        <taxon>Neoptera</taxon>
        <taxon>Endopterygota</taxon>
        <taxon>Diptera</taxon>
        <taxon>Brachycera</taxon>
        <taxon>Muscomorpha</taxon>
        <taxon>Hippoboscoidea</taxon>
        <taxon>Glossinidae</taxon>
        <taxon>Glossina</taxon>
    </lineage>
</organism>
<reference evidence="2" key="1">
    <citation type="submission" date="2014-03" db="EMBL/GenBank/DDBJ databases">
        <authorList>
            <person name="Aksoy S."/>
            <person name="Warren W."/>
            <person name="Wilson R.K."/>
        </authorList>
    </citation>
    <scope>NUCLEOTIDE SEQUENCE [LARGE SCALE GENOMIC DNA]</scope>
    <source>
        <strain evidence="2">IAEA</strain>
    </source>
</reference>
<evidence type="ECO:0000313" key="1">
    <source>
        <dbReference type="EnsemblMetazoa" id="GPAI026889-PA"/>
    </source>
</evidence>
<evidence type="ECO:0000313" key="2">
    <source>
        <dbReference type="Proteomes" id="UP000092445"/>
    </source>
</evidence>
<protein>
    <submittedName>
        <fullName evidence="1">Uncharacterized protein</fullName>
    </submittedName>
</protein>
<keyword evidence="2" id="KW-1185">Reference proteome</keyword>
<dbReference type="AlphaFoldDB" id="A0A1A9ZW47"/>
<dbReference type="EnsemblMetazoa" id="GPAI026889-RA">
    <property type="protein sequence ID" value="GPAI026889-PA"/>
    <property type="gene ID" value="GPAI026889"/>
</dbReference>
<accession>A0A1A9ZW47</accession>